<dbReference type="InterPro" id="IPR012337">
    <property type="entry name" value="RNaseH-like_sf"/>
</dbReference>
<dbReference type="PANTHER" id="PTHR34222">
    <property type="entry name" value="GAG_PRE-INTEGRS DOMAIN-CONTAINING PROTEIN"/>
    <property type="match status" value="1"/>
</dbReference>
<dbReference type="PANTHER" id="PTHR34222:SF37">
    <property type="entry name" value="RETROTRANSPOSON GAG DOMAIN-CONTAINING PROTEIN"/>
    <property type="match status" value="1"/>
</dbReference>
<comment type="caution">
    <text evidence="2">The sequence shown here is derived from an EMBL/GenBank/DDBJ whole genome shotgun (WGS) entry which is preliminary data.</text>
</comment>
<dbReference type="SUPFAM" id="SSF53098">
    <property type="entry name" value="Ribonuclease H-like"/>
    <property type="match status" value="1"/>
</dbReference>
<gene>
    <name evidence="2" type="ORF">CR513_21082</name>
</gene>
<dbReference type="AlphaFoldDB" id="A0A371H0E9"/>
<dbReference type="Proteomes" id="UP000257109">
    <property type="component" value="Unassembled WGS sequence"/>
</dbReference>
<keyword evidence="3" id="KW-1185">Reference proteome</keyword>
<dbReference type="Pfam" id="PF22936">
    <property type="entry name" value="Pol_BBD"/>
    <property type="match status" value="1"/>
</dbReference>
<sequence>MCKVDFIAYTGLVERERIFKFLHSLNFEYDPIHVQILGKEKLPYLSEVFSIVKSEETRRSIMLDKGSSNIGSAIVKGKGFTKRSTSEGKSFTKSSHGKYCMYCKQPGYTKDTYYKLYGKEKVLKRMSENKVIKKQLITTANGDHVPIVGSGNVQLQSSLSLHNVLHVPKLVNNLISIHRLIQDWNCSVTFFRSHCVIQELTMGKMIGIAKEQDNGVVHELTYVNTPQQKGVAKRKNHHLLKVARALLFQMSISNVYSGEVVLTATYLINRLPTHVLNVQEVIKLTMVLEQVQLFELEVSILENPIEDITDDMVIALRKEKKSCVKYPISQFVCTDHLLVQHQCFIIAIDAIKTPASVQEALKDENWIQAMKEEMKALKKNSTWEIVDRLKDKRVVGYR</sequence>
<dbReference type="InterPro" id="IPR036397">
    <property type="entry name" value="RNaseH_sf"/>
</dbReference>
<dbReference type="Gene3D" id="3.30.420.10">
    <property type="entry name" value="Ribonuclease H-like superfamily/Ribonuclease H"/>
    <property type="match status" value="1"/>
</dbReference>
<dbReference type="GO" id="GO:0003676">
    <property type="term" value="F:nucleic acid binding"/>
    <property type="evidence" value="ECO:0007669"/>
    <property type="project" value="InterPro"/>
</dbReference>
<organism evidence="2 3">
    <name type="scientific">Mucuna pruriens</name>
    <name type="common">Velvet bean</name>
    <name type="synonym">Dolichos pruriens</name>
    <dbReference type="NCBI Taxonomy" id="157652"/>
    <lineage>
        <taxon>Eukaryota</taxon>
        <taxon>Viridiplantae</taxon>
        <taxon>Streptophyta</taxon>
        <taxon>Embryophyta</taxon>
        <taxon>Tracheophyta</taxon>
        <taxon>Spermatophyta</taxon>
        <taxon>Magnoliopsida</taxon>
        <taxon>eudicotyledons</taxon>
        <taxon>Gunneridae</taxon>
        <taxon>Pentapetalae</taxon>
        <taxon>rosids</taxon>
        <taxon>fabids</taxon>
        <taxon>Fabales</taxon>
        <taxon>Fabaceae</taxon>
        <taxon>Papilionoideae</taxon>
        <taxon>50 kb inversion clade</taxon>
        <taxon>NPAAA clade</taxon>
        <taxon>indigoferoid/millettioid clade</taxon>
        <taxon>Phaseoleae</taxon>
        <taxon>Mucuna</taxon>
    </lineage>
</organism>
<evidence type="ECO:0000313" key="3">
    <source>
        <dbReference type="Proteomes" id="UP000257109"/>
    </source>
</evidence>
<accession>A0A371H0E9</accession>
<evidence type="ECO:0000259" key="1">
    <source>
        <dbReference type="Pfam" id="PF22936"/>
    </source>
</evidence>
<dbReference type="EMBL" id="QJKJ01003924">
    <property type="protein sequence ID" value="RDX96282.1"/>
    <property type="molecule type" value="Genomic_DNA"/>
</dbReference>
<dbReference type="InterPro" id="IPR054722">
    <property type="entry name" value="PolX-like_BBD"/>
</dbReference>
<name>A0A371H0E9_MUCPR</name>
<feature type="non-terminal residue" evidence="2">
    <location>
        <position position="1"/>
    </location>
</feature>
<protein>
    <recommendedName>
        <fullName evidence="1">Retrovirus-related Pol polyprotein from transposon TNT 1-94-like beta-barrel domain-containing protein</fullName>
    </recommendedName>
</protein>
<reference evidence="2" key="1">
    <citation type="submission" date="2018-05" db="EMBL/GenBank/DDBJ databases">
        <title>Draft genome of Mucuna pruriens seed.</title>
        <authorList>
            <person name="Nnadi N.E."/>
            <person name="Vos R."/>
            <person name="Hasami M.H."/>
            <person name="Devisetty U.K."/>
            <person name="Aguiy J.C."/>
        </authorList>
    </citation>
    <scope>NUCLEOTIDE SEQUENCE [LARGE SCALE GENOMIC DNA]</scope>
    <source>
        <strain evidence="2">JCA_2017</strain>
    </source>
</reference>
<feature type="domain" description="Retrovirus-related Pol polyprotein from transposon TNT 1-94-like beta-barrel" evidence="1">
    <location>
        <begin position="130"/>
        <end position="181"/>
    </location>
</feature>
<proteinExistence type="predicted"/>
<evidence type="ECO:0000313" key="2">
    <source>
        <dbReference type="EMBL" id="RDX96282.1"/>
    </source>
</evidence>
<dbReference type="OrthoDB" id="1745225at2759"/>